<keyword evidence="3" id="KW-0809">Transit peptide</keyword>
<evidence type="ECO:0000256" key="6">
    <source>
        <dbReference type="ARBA" id="ARBA00023274"/>
    </source>
</evidence>
<keyword evidence="5" id="KW-0496">Mitochondrion</keyword>
<dbReference type="InterPro" id="IPR019368">
    <property type="entry name" value="Ribosomal_mS29"/>
</dbReference>
<keyword evidence="6" id="KW-0687">Ribonucleoprotein</keyword>
<dbReference type="SUPFAM" id="SSF52540">
    <property type="entry name" value="P-loop containing nucleoside triphosphate hydrolases"/>
    <property type="match status" value="1"/>
</dbReference>
<evidence type="ECO:0000313" key="9">
    <source>
        <dbReference type="Proteomes" id="UP000235145"/>
    </source>
</evidence>
<sequence length="178" mass="19774">MLLTVRIQANNRGESNGSGTPPHLGVGVGHEISLLPSFLRFISRKKLEEVLLESLPVGMEKEFDNYRRIVDPPLQSINRKGKKIVLDGPIRCGKSTALAMLVHWARDEGWLLLYVPEGAGVGRMKDVDLMAMHEGSSLYDLVQMGIITTHASIGVVVRLMEELSLVKDIHVLFDGFWS</sequence>
<dbReference type="InterPro" id="IPR027417">
    <property type="entry name" value="P-loop_NTPase"/>
</dbReference>
<keyword evidence="4" id="KW-0689">Ribosomal protein</keyword>
<dbReference type="PANTHER" id="PTHR12810">
    <property type="entry name" value="MITOCHONDRIAL 28S RIBOSOMAL PROTEIN S29"/>
    <property type="match status" value="1"/>
</dbReference>
<evidence type="ECO:0000256" key="5">
    <source>
        <dbReference type="ARBA" id="ARBA00023128"/>
    </source>
</evidence>
<comment type="similarity">
    <text evidence="2">Belongs to the mitochondrion-specific ribosomal protein mS29 family.</text>
</comment>
<evidence type="ECO:0000256" key="1">
    <source>
        <dbReference type="ARBA" id="ARBA00004173"/>
    </source>
</evidence>
<protein>
    <recommendedName>
        <fullName evidence="7">Small ribosomal subunit protein mS29</fullName>
    </recommendedName>
</protein>
<dbReference type="Proteomes" id="UP000235145">
    <property type="component" value="Unassembled WGS sequence"/>
</dbReference>
<reference evidence="8 9" key="1">
    <citation type="journal article" date="2017" name="Nat. Commun.">
        <title>Genome assembly with in vitro proximity ligation data and whole-genome triplication in lettuce.</title>
        <authorList>
            <person name="Reyes-Chin-Wo S."/>
            <person name="Wang Z."/>
            <person name="Yang X."/>
            <person name="Kozik A."/>
            <person name="Arikit S."/>
            <person name="Song C."/>
            <person name="Xia L."/>
            <person name="Froenicke L."/>
            <person name="Lavelle D.O."/>
            <person name="Truco M.J."/>
            <person name="Xia R."/>
            <person name="Zhu S."/>
            <person name="Xu C."/>
            <person name="Xu H."/>
            <person name="Xu X."/>
            <person name="Cox K."/>
            <person name="Korf I."/>
            <person name="Meyers B.C."/>
            <person name="Michelmore R.W."/>
        </authorList>
    </citation>
    <scope>NUCLEOTIDE SEQUENCE [LARGE SCALE GENOMIC DNA]</scope>
    <source>
        <strain evidence="9">cv. Salinas</strain>
        <tissue evidence="8">Seedlings</tissue>
    </source>
</reference>
<proteinExistence type="inferred from homology"/>
<dbReference type="GO" id="GO:0005739">
    <property type="term" value="C:mitochondrion"/>
    <property type="evidence" value="ECO:0007669"/>
    <property type="project" value="UniProtKB-SubCell"/>
</dbReference>
<dbReference type="PANTHER" id="PTHR12810:SF0">
    <property type="entry name" value="SMALL RIBOSOMAL SUBUNIT PROTEIN MS29"/>
    <property type="match status" value="1"/>
</dbReference>
<gene>
    <name evidence="8" type="ORF">LSAT_V11C300120170</name>
</gene>
<dbReference type="EMBL" id="NBSK02000003">
    <property type="protein sequence ID" value="KAJ0216857.1"/>
    <property type="molecule type" value="Genomic_DNA"/>
</dbReference>
<accession>A0A9R1XRL3</accession>
<dbReference type="GO" id="GO:1990904">
    <property type="term" value="C:ribonucleoprotein complex"/>
    <property type="evidence" value="ECO:0007669"/>
    <property type="project" value="UniProtKB-KW"/>
</dbReference>
<dbReference type="AlphaFoldDB" id="A0A9R1XRL3"/>
<name>A0A9R1XRL3_LACSA</name>
<evidence type="ECO:0000256" key="2">
    <source>
        <dbReference type="ARBA" id="ARBA00009863"/>
    </source>
</evidence>
<evidence type="ECO:0000256" key="7">
    <source>
        <dbReference type="ARBA" id="ARBA00035140"/>
    </source>
</evidence>
<organism evidence="8 9">
    <name type="scientific">Lactuca sativa</name>
    <name type="common">Garden lettuce</name>
    <dbReference type="NCBI Taxonomy" id="4236"/>
    <lineage>
        <taxon>Eukaryota</taxon>
        <taxon>Viridiplantae</taxon>
        <taxon>Streptophyta</taxon>
        <taxon>Embryophyta</taxon>
        <taxon>Tracheophyta</taxon>
        <taxon>Spermatophyta</taxon>
        <taxon>Magnoliopsida</taxon>
        <taxon>eudicotyledons</taxon>
        <taxon>Gunneridae</taxon>
        <taxon>Pentapetalae</taxon>
        <taxon>asterids</taxon>
        <taxon>campanulids</taxon>
        <taxon>Asterales</taxon>
        <taxon>Asteraceae</taxon>
        <taxon>Cichorioideae</taxon>
        <taxon>Cichorieae</taxon>
        <taxon>Lactucinae</taxon>
        <taxon>Lactuca</taxon>
    </lineage>
</organism>
<dbReference type="Pfam" id="PF10236">
    <property type="entry name" value="DAP3"/>
    <property type="match status" value="1"/>
</dbReference>
<evidence type="ECO:0000313" key="8">
    <source>
        <dbReference type="EMBL" id="KAJ0216857.1"/>
    </source>
</evidence>
<comment type="caution">
    <text evidence="8">The sequence shown here is derived from an EMBL/GenBank/DDBJ whole genome shotgun (WGS) entry which is preliminary data.</text>
</comment>
<evidence type="ECO:0000256" key="4">
    <source>
        <dbReference type="ARBA" id="ARBA00022980"/>
    </source>
</evidence>
<dbReference type="GO" id="GO:0005840">
    <property type="term" value="C:ribosome"/>
    <property type="evidence" value="ECO:0007669"/>
    <property type="project" value="UniProtKB-KW"/>
</dbReference>
<keyword evidence="9" id="KW-1185">Reference proteome</keyword>
<evidence type="ECO:0000256" key="3">
    <source>
        <dbReference type="ARBA" id="ARBA00022946"/>
    </source>
</evidence>
<comment type="subcellular location">
    <subcellularLocation>
        <location evidence="1">Mitochondrion</location>
    </subcellularLocation>
</comment>